<dbReference type="Pfam" id="PF09983">
    <property type="entry name" value="JetD_C"/>
    <property type="match status" value="1"/>
</dbReference>
<sequence>MSSRFVSLAEAAETVTHRLRTAWADAVCIQITQCTNRAIHVQLSPGVTSGAVVLRLGLDARTRWVEEWSAVAARGLPGVTVERRRVVVSQVAEMLPATLTLSGLDAATELLALAGLRPPFDHQRACRVAGEILASSARLTPTVLRAVCQLDDDDVQVALEAVRWLRAHPDVGDWTARSIPIPRMHSKWLLKHGALLRDLVGRDVLDEVRSRLAVVHLTYVDPAYAMTGGRRHDAWTTGDTHELAYEPHTVLVVENRDCRLWFPLTPGTVVVEGGGMAAAALLADIPWLRRAPGVVYWGDIDAAGFAILNHFRSALARTSPDGASGRPVASILMDAAALSRYSHLGVDRDARGRRIPSSSETLPHLTDDETEAYHQIATAGEVALRRIEQERIPIADAADALSLHASHATTAPPWRD</sequence>
<evidence type="ECO:0000313" key="3">
    <source>
        <dbReference type="EMBL" id="GEA82968.1"/>
    </source>
</evidence>
<dbReference type="Pfam" id="PF11795">
    <property type="entry name" value="DUF3322"/>
    <property type="match status" value="1"/>
</dbReference>
<evidence type="ECO:0008006" key="5">
    <source>
        <dbReference type="Google" id="ProtNLM"/>
    </source>
</evidence>
<feature type="domain" description="DUF3322" evidence="2">
    <location>
        <begin position="58"/>
        <end position="200"/>
    </location>
</feature>
<gene>
    <name evidence="3" type="ORF">CGE01nite_02190</name>
</gene>
<dbReference type="EMBL" id="BJLQ01000002">
    <property type="protein sequence ID" value="GEA82968.1"/>
    <property type="molecule type" value="Genomic_DNA"/>
</dbReference>
<dbReference type="RefSeq" id="WP_048343982.1">
    <property type="nucleotide sequence ID" value="NZ_BJLQ01000002.1"/>
</dbReference>
<evidence type="ECO:0000259" key="2">
    <source>
        <dbReference type="Pfam" id="PF11795"/>
    </source>
</evidence>
<dbReference type="InterPro" id="IPR024534">
    <property type="entry name" value="JetD_C"/>
</dbReference>
<name>A0A4Y3KJ30_9CELL</name>
<proteinExistence type="predicted"/>
<protein>
    <recommendedName>
        <fullName evidence="5">Wadjet protein JetD C-terminal domain-containing protein</fullName>
    </recommendedName>
</protein>
<evidence type="ECO:0000313" key="4">
    <source>
        <dbReference type="Proteomes" id="UP000320461"/>
    </source>
</evidence>
<reference evidence="3 4" key="1">
    <citation type="submission" date="2019-06" db="EMBL/GenBank/DDBJ databases">
        <title>Whole genome shotgun sequence of Cellulomonas gelida NBRC 3748.</title>
        <authorList>
            <person name="Hosoyama A."/>
            <person name="Uohara A."/>
            <person name="Ohji S."/>
            <person name="Ichikawa N."/>
        </authorList>
    </citation>
    <scope>NUCLEOTIDE SEQUENCE [LARGE SCALE GENOMIC DNA]</scope>
    <source>
        <strain evidence="3 4">NBRC 3748</strain>
    </source>
</reference>
<dbReference type="OrthoDB" id="322908at2"/>
<dbReference type="Proteomes" id="UP000320461">
    <property type="component" value="Unassembled WGS sequence"/>
</dbReference>
<feature type="domain" description="Wadjet protein JetD C-terminal" evidence="1">
    <location>
        <begin position="211"/>
        <end position="400"/>
    </location>
</feature>
<dbReference type="AlphaFoldDB" id="A0A4Y3KJ30"/>
<organism evidence="3 4">
    <name type="scientific">Cellulomonas gelida</name>
    <dbReference type="NCBI Taxonomy" id="1712"/>
    <lineage>
        <taxon>Bacteria</taxon>
        <taxon>Bacillati</taxon>
        <taxon>Actinomycetota</taxon>
        <taxon>Actinomycetes</taxon>
        <taxon>Micrococcales</taxon>
        <taxon>Cellulomonadaceae</taxon>
        <taxon>Cellulomonas</taxon>
    </lineage>
</organism>
<accession>A0A4Y3KJ30</accession>
<keyword evidence="4" id="KW-1185">Reference proteome</keyword>
<dbReference type="InterPro" id="IPR024537">
    <property type="entry name" value="DUF3322"/>
</dbReference>
<comment type="caution">
    <text evidence="3">The sequence shown here is derived from an EMBL/GenBank/DDBJ whole genome shotgun (WGS) entry which is preliminary data.</text>
</comment>
<evidence type="ECO:0000259" key="1">
    <source>
        <dbReference type="Pfam" id="PF09983"/>
    </source>
</evidence>